<keyword evidence="2" id="KW-0964">Secreted</keyword>
<dbReference type="HOGENOM" id="CLU_105987_0_0_1"/>
<keyword evidence="7" id="KW-1185">Reference proteome</keyword>
<evidence type="ECO:0000256" key="1">
    <source>
        <dbReference type="ARBA" id="ARBA00004191"/>
    </source>
</evidence>
<keyword evidence="4" id="KW-0325">Glycoprotein</keyword>
<dbReference type="EMBL" id="GL996527">
    <property type="protein sequence ID" value="EGV61489.1"/>
    <property type="molecule type" value="Genomic_DNA"/>
</dbReference>
<keyword evidence="3 5" id="KW-0732">Signal</keyword>
<organism evidence="7">
    <name type="scientific">Candida tenuis (strain ATCC 10573 / BCRC 21748 / CBS 615 / JCM 9827 / NBRC 10315 / NRRL Y-1498 / VKM Y-70)</name>
    <name type="common">Yeast</name>
    <name type="synonym">Yamadazyma tenuis</name>
    <dbReference type="NCBI Taxonomy" id="590646"/>
    <lineage>
        <taxon>Eukaryota</taxon>
        <taxon>Fungi</taxon>
        <taxon>Dikarya</taxon>
        <taxon>Ascomycota</taxon>
        <taxon>Saccharomycotina</taxon>
        <taxon>Pichiomycetes</taxon>
        <taxon>Debaryomycetaceae</taxon>
        <taxon>Yamadazyma</taxon>
    </lineage>
</organism>
<evidence type="ECO:0000256" key="5">
    <source>
        <dbReference type="SAM" id="SignalP"/>
    </source>
</evidence>
<dbReference type="eggNOG" id="ENOG502SDE4">
    <property type="taxonomic scope" value="Eukaryota"/>
</dbReference>
<dbReference type="AlphaFoldDB" id="G3BAZ4"/>
<reference evidence="6 7" key="1">
    <citation type="journal article" date="2011" name="Proc. Natl. Acad. Sci. U.S.A.">
        <title>Comparative genomics of xylose-fermenting fungi for enhanced biofuel production.</title>
        <authorList>
            <person name="Wohlbach D.J."/>
            <person name="Kuo A."/>
            <person name="Sato T.K."/>
            <person name="Potts K.M."/>
            <person name="Salamov A.A."/>
            <person name="LaButti K.M."/>
            <person name="Sun H."/>
            <person name="Clum A."/>
            <person name="Pangilinan J.L."/>
            <person name="Lindquist E.A."/>
            <person name="Lucas S."/>
            <person name="Lapidus A."/>
            <person name="Jin M."/>
            <person name="Gunawan C."/>
            <person name="Balan V."/>
            <person name="Dale B.E."/>
            <person name="Jeffries T.W."/>
            <person name="Zinkel R."/>
            <person name="Barry K.W."/>
            <person name="Grigoriev I.V."/>
            <person name="Gasch A.P."/>
        </authorList>
    </citation>
    <scope>NUCLEOTIDE SEQUENCE [LARGE SCALE GENOMIC DNA]</scope>
    <source>
        <strain evidence="7">ATCC 10573 / BCRC 21748 / CBS 615 / JCM 9827 / NBRC 10315 / NRRL Y-1498 / VKM Y-70</strain>
    </source>
</reference>
<dbReference type="GO" id="GO:0009277">
    <property type="term" value="C:fungal-type cell wall"/>
    <property type="evidence" value="ECO:0007669"/>
    <property type="project" value="UniProtKB-ARBA"/>
</dbReference>
<evidence type="ECO:0000313" key="6">
    <source>
        <dbReference type="EMBL" id="EGV61489.1"/>
    </source>
</evidence>
<evidence type="ECO:0000256" key="4">
    <source>
        <dbReference type="ARBA" id="ARBA00023180"/>
    </source>
</evidence>
<feature type="chain" id="PRO_5003442892" evidence="5">
    <location>
        <begin position="19"/>
        <end position="176"/>
    </location>
</feature>
<dbReference type="InterPro" id="IPR025928">
    <property type="entry name" value="Flocculin_t3_rpt"/>
</dbReference>
<feature type="signal peptide" evidence="5">
    <location>
        <begin position="1"/>
        <end position="18"/>
    </location>
</feature>
<keyword evidence="2" id="KW-0134">Cell wall</keyword>
<accession>G3BAZ4</accession>
<evidence type="ECO:0000313" key="7">
    <source>
        <dbReference type="Proteomes" id="UP000000707"/>
    </source>
</evidence>
<dbReference type="Pfam" id="PF13928">
    <property type="entry name" value="Flocculin_t3"/>
    <property type="match status" value="2"/>
</dbReference>
<dbReference type="GeneID" id="18249494"/>
<dbReference type="KEGG" id="cten:18249494"/>
<protein>
    <submittedName>
        <fullName evidence="6">Uncharacterized protein</fullName>
    </submittedName>
</protein>
<evidence type="ECO:0000256" key="3">
    <source>
        <dbReference type="ARBA" id="ARBA00022729"/>
    </source>
</evidence>
<comment type="subcellular location">
    <subcellularLocation>
        <location evidence="1">Secreted</location>
        <location evidence="1">Cell wall</location>
    </subcellularLocation>
</comment>
<proteinExistence type="predicted"/>
<sequence length="176" mass="17408">MKFSSAIVAAAVAVPALGAYTNSTSTVTDIATTVVTITSCSENKCATSVATTGLTTVTENDTIYTTYCPLTAETATETDISTTVVTITSCSDHKCATSVATTGVTTVTENDTVYTTYCPLTSAAATKAASSAAPTTLAAQSVAASSAASVASFEGAALANQVPAFGALLAAAAILY</sequence>
<gene>
    <name evidence="6" type="ORF">CANTEDRAFT_131052</name>
</gene>
<dbReference type="Proteomes" id="UP000000707">
    <property type="component" value="Unassembled WGS sequence"/>
</dbReference>
<name>G3BAZ4_CANTC</name>
<dbReference type="STRING" id="590646.G3BAZ4"/>
<evidence type="ECO:0000256" key="2">
    <source>
        <dbReference type="ARBA" id="ARBA00022512"/>
    </source>
</evidence>